<dbReference type="EMBL" id="CP139965">
    <property type="protein sequence ID" value="WQD79731.1"/>
    <property type="molecule type" value="Genomic_DNA"/>
</dbReference>
<protein>
    <submittedName>
        <fullName evidence="2">Uncharacterized protein</fullName>
    </submittedName>
</protein>
<keyword evidence="3" id="KW-1185">Reference proteome</keyword>
<dbReference type="RefSeq" id="WP_157977810.1">
    <property type="nucleotide sequence ID" value="NZ_CP139965.1"/>
</dbReference>
<organism evidence="2 3">
    <name type="scientific">Paraburkholderia kururiensis</name>
    <dbReference type="NCBI Taxonomy" id="984307"/>
    <lineage>
        <taxon>Bacteria</taxon>
        <taxon>Pseudomonadati</taxon>
        <taxon>Pseudomonadota</taxon>
        <taxon>Betaproteobacteria</taxon>
        <taxon>Burkholderiales</taxon>
        <taxon>Burkholderiaceae</taxon>
        <taxon>Paraburkholderia</taxon>
    </lineage>
</organism>
<sequence length="93" mass="10590">MIQIKRRSGVKERRFASRVPQDTPRTHYEHSADTPRTHRTRTVDAPQQERLAGLIQVNAGEDRSPTVKLDHPAAARFTSLNRSHALNRVNGVR</sequence>
<accession>A0ABZ0WR44</accession>
<dbReference type="Proteomes" id="UP001325479">
    <property type="component" value="Chromosome"/>
</dbReference>
<gene>
    <name evidence="2" type="ORF">U0042_08635</name>
</gene>
<reference evidence="2 3" key="1">
    <citation type="submission" date="2023-12" db="EMBL/GenBank/DDBJ databases">
        <title>Genome sequencing and assembly of bacterial species from a model synthetic community.</title>
        <authorList>
            <person name="Hogle S.L."/>
        </authorList>
    </citation>
    <scope>NUCLEOTIDE SEQUENCE [LARGE SCALE GENOMIC DNA]</scope>
    <source>
        <strain evidence="2 3">HAMBI 2494</strain>
    </source>
</reference>
<evidence type="ECO:0000313" key="3">
    <source>
        <dbReference type="Proteomes" id="UP001325479"/>
    </source>
</evidence>
<proteinExistence type="predicted"/>
<evidence type="ECO:0000313" key="2">
    <source>
        <dbReference type="EMBL" id="WQD79731.1"/>
    </source>
</evidence>
<feature type="region of interest" description="Disordered" evidence="1">
    <location>
        <begin position="1"/>
        <end position="44"/>
    </location>
</feature>
<evidence type="ECO:0000256" key="1">
    <source>
        <dbReference type="SAM" id="MobiDB-lite"/>
    </source>
</evidence>
<feature type="compositionally biased region" description="Basic and acidic residues" evidence="1">
    <location>
        <begin position="24"/>
        <end position="36"/>
    </location>
</feature>
<name>A0ABZ0WR44_9BURK</name>